<keyword evidence="2" id="KW-1185">Reference proteome</keyword>
<dbReference type="AlphaFoldDB" id="A0A8K0MFL2"/>
<protein>
    <submittedName>
        <fullName evidence="1">Uncharacterized protein</fullName>
    </submittedName>
</protein>
<gene>
    <name evidence="1" type="ORF">FNV43_RR13742</name>
</gene>
<comment type="caution">
    <text evidence="1">The sequence shown here is derived from an EMBL/GenBank/DDBJ whole genome shotgun (WGS) entry which is preliminary data.</text>
</comment>
<name>A0A8K0MFL2_9ROSA</name>
<dbReference type="EMBL" id="VOIH02000006">
    <property type="protein sequence ID" value="KAF3444052.1"/>
    <property type="molecule type" value="Genomic_DNA"/>
</dbReference>
<evidence type="ECO:0000313" key="1">
    <source>
        <dbReference type="EMBL" id="KAF3444052.1"/>
    </source>
</evidence>
<accession>A0A8K0MFL2</accession>
<organism evidence="1 2">
    <name type="scientific">Rhamnella rubrinervis</name>
    <dbReference type="NCBI Taxonomy" id="2594499"/>
    <lineage>
        <taxon>Eukaryota</taxon>
        <taxon>Viridiplantae</taxon>
        <taxon>Streptophyta</taxon>
        <taxon>Embryophyta</taxon>
        <taxon>Tracheophyta</taxon>
        <taxon>Spermatophyta</taxon>
        <taxon>Magnoliopsida</taxon>
        <taxon>eudicotyledons</taxon>
        <taxon>Gunneridae</taxon>
        <taxon>Pentapetalae</taxon>
        <taxon>rosids</taxon>
        <taxon>fabids</taxon>
        <taxon>Rosales</taxon>
        <taxon>Rhamnaceae</taxon>
        <taxon>rhamnoid group</taxon>
        <taxon>Rhamneae</taxon>
        <taxon>Rhamnella</taxon>
    </lineage>
</organism>
<sequence length="309" mass="34427">MGRGQPRESFPCAALTGWGGRQPKFLKRSLGPSNSCLRVFVRRLNLQQLHSGGLSADLGYSNCWLALRSVWHNTPLWHINCFLFQDHKTRAFARFARGSQALNHIIIDFGAQSNLSSVTATTSGQSIISTFISLNLDAQANTLHITASIEDAVGIMALKSECPYIVIPVIGSLLNRPPSIVLVPIFRCGPMGPWNKIPTIHFLKFLERARSPLLLTLNFGYFGPLDWTNSSMRRVAERLSLSIAPLKVMAGRNFFLLLVGMMTIEDKLWKALSHKSSLLLSCDQLLAMRISDRNRLDPIMVSFGFDNQS</sequence>
<evidence type="ECO:0000313" key="2">
    <source>
        <dbReference type="Proteomes" id="UP000796880"/>
    </source>
</evidence>
<reference evidence="1" key="1">
    <citation type="submission" date="2020-03" db="EMBL/GenBank/DDBJ databases">
        <title>A high-quality chromosome-level genome assembly of a woody plant with both climbing and erect habits, Rhamnella rubrinervis.</title>
        <authorList>
            <person name="Lu Z."/>
            <person name="Yang Y."/>
            <person name="Zhu X."/>
            <person name="Sun Y."/>
        </authorList>
    </citation>
    <scope>NUCLEOTIDE SEQUENCE</scope>
    <source>
        <strain evidence="1">BYM</strain>
        <tissue evidence="1">Leaf</tissue>
    </source>
</reference>
<dbReference type="Proteomes" id="UP000796880">
    <property type="component" value="Unassembled WGS sequence"/>
</dbReference>
<proteinExistence type="predicted"/>